<comment type="caution">
    <text evidence="1">The sequence shown here is derived from an EMBL/GenBank/DDBJ whole genome shotgun (WGS) entry which is preliminary data.</text>
</comment>
<dbReference type="Proteomes" id="UP000260649">
    <property type="component" value="Unassembled WGS sequence"/>
</dbReference>
<name>A0A3E2B2Z1_9FIRM</name>
<proteinExistence type="predicted"/>
<dbReference type="GeneID" id="97995598"/>
<accession>A0A3E2B2Z1</accession>
<dbReference type="EMBL" id="QQRQ01000011">
    <property type="protein sequence ID" value="RFT06354.1"/>
    <property type="molecule type" value="Genomic_DNA"/>
</dbReference>
<keyword evidence="2" id="KW-1185">Reference proteome</keyword>
<evidence type="ECO:0000313" key="2">
    <source>
        <dbReference type="Proteomes" id="UP000260649"/>
    </source>
</evidence>
<organism evidence="1 2">
    <name type="scientific">Evtepia gabavorous</name>
    <dbReference type="NCBI Taxonomy" id="2211183"/>
    <lineage>
        <taxon>Bacteria</taxon>
        <taxon>Bacillati</taxon>
        <taxon>Bacillota</taxon>
        <taxon>Clostridia</taxon>
        <taxon>Eubacteriales</taxon>
        <taxon>Evtepia</taxon>
    </lineage>
</organism>
<dbReference type="AlphaFoldDB" id="A0A3E2B2Z1"/>
<dbReference type="RefSeq" id="WP_021919206.1">
    <property type="nucleotide sequence ID" value="NZ_CAKXKJ010000036.1"/>
</dbReference>
<gene>
    <name evidence="1" type="ORF">DV520_07625</name>
</gene>
<sequence>MYTMKILEREPALSHFLSAHLPPQWGRALSSAPAGRADLVVVSPDLIQVPSAPTACRALLAPGSLAHLAGELSAAWVVSYGLTPRDTLTFSSLGQDTLCLALQRELVTLSGDCLEPQEWPLPRQSQASPLFLLACAGLQLLLGVPPAEVRLGRGSGASLST</sequence>
<dbReference type="OrthoDB" id="1862895at2"/>
<evidence type="ECO:0000313" key="1">
    <source>
        <dbReference type="EMBL" id="RFT06354.1"/>
    </source>
</evidence>
<reference evidence="1 2" key="1">
    <citation type="submission" date="2018-07" db="EMBL/GenBank/DDBJ databases">
        <title>GABA Modulating Bacteria of the Human Gut Microbiota.</title>
        <authorList>
            <person name="Strandwitz P."/>
            <person name="Kim K.H."/>
            <person name="Terekhova D."/>
            <person name="Liu J.K."/>
            <person name="Sharma A."/>
            <person name="Levering J."/>
            <person name="Mcdonald D."/>
            <person name="Dietrich D."/>
            <person name="Ramadhar T.R."/>
            <person name="Lekbua A."/>
            <person name="Mroue N."/>
            <person name="Liston C."/>
            <person name="Stewart E.J."/>
            <person name="Dubin M.J."/>
            <person name="Zengler K."/>
            <person name="Knight R."/>
            <person name="Gilbert J.A."/>
            <person name="Clardy J."/>
            <person name="Lewis K."/>
        </authorList>
    </citation>
    <scope>NUCLEOTIDE SEQUENCE [LARGE SCALE GENOMIC DNA]</scope>
    <source>
        <strain evidence="1 2">KLE1738</strain>
    </source>
</reference>
<protein>
    <submittedName>
        <fullName evidence="1">Uncharacterized protein</fullName>
    </submittedName>
</protein>